<comment type="subcellular location">
    <subcellularLocation>
        <location evidence="1">Endomembrane system</location>
        <topology evidence="1">Multi-pass membrane protein</topology>
    </subcellularLocation>
</comment>
<dbReference type="PANTHER" id="PTHR11878">
    <property type="entry name" value="SODIUM/CALCIUM EXCHANGER"/>
    <property type="match status" value="1"/>
</dbReference>
<sequence length="382" mass="43261">MSMSKNAWVSEVWNPVGDGVGWIPLFARAFNDWEIDLVERLLQKIQAFRVQREEEDRVIWTSSNDGAFSVRSNFKGGGSLWQTGAFSIYLKKKQWIISYCIVSRRESYGTSFSLFLGFPSRESFFSLYHRISGSEVAEPSNEHFQKNIILEDSHLLSLWKQQFVDAFTLESSESRKLDNIYLWVARIFWQLLLLPWRFLFAFVPPPHIAHGWFAFICSLIFISGIAYIVTKLTDLISCTSGINSYVIAFTALAAGTSWPDLVASKIAAERQTTADSAIANIICSNSVNIYMGIGIPWLINTTYNFIAYREPLGVQNAEGLSFSLLVFFCTSICCIGVLVLRRLTLGAELGGPKIWARLTCVYFMSLWIIFVVLSSLKIYGII</sequence>
<evidence type="ECO:0000259" key="8">
    <source>
        <dbReference type="Pfam" id="PF01699"/>
    </source>
</evidence>
<feature type="transmembrane region" description="Helical" evidence="7">
    <location>
        <begin position="320"/>
        <end position="342"/>
    </location>
</feature>
<feature type="transmembrane region" description="Helical" evidence="7">
    <location>
        <begin position="209"/>
        <end position="230"/>
    </location>
</feature>
<keyword evidence="6 7" id="KW-0472">Membrane</keyword>
<keyword evidence="2" id="KW-0813">Transport</keyword>
<proteinExistence type="predicted"/>
<dbReference type="GO" id="GO:0006811">
    <property type="term" value="P:monoatomic ion transport"/>
    <property type="evidence" value="ECO:0007669"/>
    <property type="project" value="UniProtKB-KW"/>
</dbReference>
<protein>
    <submittedName>
        <fullName evidence="9">Magnesium/proton exchanger</fullName>
    </submittedName>
</protein>
<evidence type="ECO:0000313" key="10">
    <source>
        <dbReference type="Proteomes" id="UP000288805"/>
    </source>
</evidence>
<evidence type="ECO:0000256" key="5">
    <source>
        <dbReference type="ARBA" id="ARBA00023065"/>
    </source>
</evidence>
<feature type="transmembrane region" description="Helical" evidence="7">
    <location>
        <begin position="242"/>
        <end position="258"/>
    </location>
</feature>
<evidence type="ECO:0000256" key="6">
    <source>
        <dbReference type="ARBA" id="ARBA00023136"/>
    </source>
</evidence>
<dbReference type="PANTHER" id="PTHR11878:SF65">
    <property type="entry name" value="NA_CA-EXCHANGE PROTEIN, ISOFORM G"/>
    <property type="match status" value="1"/>
</dbReference>
<dbReference type="EMBL" id="QGNW01001126">
    <property type="protein sequence ID" value="RVW54504.1"/>
    <property type="molecule type" value="Genomic_DNA"/>
</dbReference>
<dbReference type="Gene3D" id="1.20.1420.30">
    <property type="entry name" value="NCX, central ion-binding region"/>
    <property type="match status" value="1"/>
</dbReference>
<evidence type="ECO:0000256" key="3">
    <source>
        <dbReference type="ARBA" id="ARBA00022692"/>
    </source>
</evidence>
<evidence type="ECO:0000256" key="1">
    <source>
        <dbReference type="ARBA" id="ARBA00004127"/>
    </source>
</evidence>
<feature type="transmembrane region" description="Helical" evidence="7">
    <location>
        <begin position="278"/>
        <end position="299"/>
    </location>
</feature>
<evidence type="ECO:0000256" key="2">
    <source>
        <dbReference type="ARBA" id="ARBA00022448"/>
    </source>
</evidence>
<feature type="domain" description="Sodium/calcium exchanger membrane region" evidence="8">
    <location>
        <begin position="211"/>
        <end position="374"/>
    </location>
</feature>
<dbReference type="Proteomes" id="UP000288805">
    <property type="component" value="Unassembled WGS sequence"/>
</dbReference>
<evidence type="ECO:0000313" key="9">
    <source>
        <dbReference type="EMBL" id="RVW54504.1"/>
    </source>
</evidence>
<dbReference type="Pfam" id="PF01699">
    <property type="entry name" value="Na_Ca_ex"/>
    <property type="match status" value="1"/>
</dbReference>
<dbReference type="InterPro" id="IPR004837">
    <property type="entry name" value="NaCa_Exmemb"/>
</dbReference>
<accession>A0A438F3A9</accession>
<comment type="caution">
    <text evidence="9">The sequence shown here is derived from an EMBL/GenBank/DDBJ whole genome shotgun (WGS) entry which is preliminary data.</text>
</comment>
<evidence type="ECO:0000256" key="4">
    <source>
        <dbReference type="ARBA" id="ARBA00022989"/>
    </source>
</evidence>
<dbReference type="InterPro" id="IPR044880">
    <property type="entry name" value="NCX_ion-bd_dom_sf"/>
</dbReference>
<dbReference type="GO" id="GO:0012505">
    <property type="term" value="C:endomembrane system"/>
    <property type="evidence" value="ECO:0007669"/>
    <property type="project" value="UniProtKB-SubCell"/>
</dbReference>
<keyword evidence="5" id="KW-0406">Ion transport</keyword>
<dbReference type="AlphaFoldDB" id="A0A438F3A9"/>
<keyword evidence="3 7" id="KW-0812">Transmembrane</keyword>
<organism evidence="9 10">
    <name type="scientific">Vitis vinifera</name>
    <name type="common">Grape</name>
    <dbReference type="NCBI Taxonomy" id="29760"/>
    <lineage>
        <taxon>Eukaryota</taxon>
        <taxon>Viridiplantae</taxon>
        <taxon>Streptophyta</taxon>
        <taxon>Embryophyta</taxon>
        <taxon>Tracheophyta</taxon>
        <taxon>Spermatophyta</taxon>
        <taxon>Magnoliopsida</taxon>
        <taxon>eudicotyledons</taxon>
        <taxon>Gunneridae</taxon>
        <taxon>Pentapetalae</taxon>
        <taxon>rosids</taxon>
        <taxon>Vitales</taxon>
        <taxon>Vitaceae</taxon>
        <taxon>Viteae</taxon>
        <taxon>Vitis</taxon>
    </lineage>
</organism>
<evidence type="ECO:0000256" key="7">
    <source>
        <dbReference type="SAM" id="Phobius"/>
    </source>
</evidence>
<dbReference type="InterPro" id="IPR051171">
    <property type="entry name" value="CaCA"/>
</dbReference>
<feature type="transmembrane region" description="Helical" evidence="7">
    <location>
        <begin position="354"/>
        <end position="376"/>
    </location>
</feature>
<name>A0A438F3A9_VITVI</name>
<dbReference type="GO" id="GO:0055085">
    <property type="term" value="P:transmembrane transport"/>
    <property type="evidence" value="ECO:0007669"/>
    <property type="project" value="InterPro"/>
</dbReference>
<keyword evidence="4 7" id="KW-1133">Transmembrane helix</keyword>
<gene>
    <name evidence="9" type="primary">MHX_1</name>
    <name evidence="9" type="ORF">CK203_071499</name>
</gene>
<feature type="transmembrane region" description="Helical" evidence="7">
    <location>
        <begin position="180"/>
        <end position="203"/>
    </location>
</feature>
<reference evidence="9 10" key="1">
    <citation type="journal article" date="2018" name="PLoS Genet.">
        <title>Population sequencing reveals clonal diversity and ancestral inbreeding in the grapevine cultivar Chardonnay.</title>
        <authorList>
            <person name="Roach M.J."/>
            <person name="Johnson D.L."/>
            <person name="Bohlmann J."/>
            <person name="van Vuuren H.J."/>
            <person name="Jones S.J."/>
            <person name="Pretorius I.S."/>
            <person name="Schmidt S.A."/>
            <person name="Borneman A.R."/>
        </authorList>
    </citation>
    <scope>NUCLEOTIDE SEQUENCE [LARGE SCALE GENOMIC DNA]</scope>
    <source>
        <strain evidence="10">cv. Chardonnay</strain>
        <tissue evidence="9">Leaf</tissue>
    </source>
</reference>
<dbReference type="GO" id="GO:0016020">
    <property type="term" value="C:membrane"/>
    <property type="evidence" value="ECO:0007669"/>
    <property type="project" value="InterPro"/>
</dbReference>